<dbReference type="AlphaFoldDB" id="A0A1B7X9S3"/>
<dbReference type="PROSITE" id="PS50846">
    <property type="entry name" value="HMA_2"/>
    <property type="match status" value="1"/>
</dbReference>
<proteinExistence type="predicted"/>
<dbReference type="PATRIC" id="fig|1560234.3.peg.2089"/>
<organism evidence="3 4">
    <name type="scientific">Halodesulfovibrio spirochaetisodalis</name>
    <dbReference type="NCBI Taxonomy" id="1560234"/>
    <lineage>
        <taxon>Bacteria</taxon>
        <taxon>Pseudomonadati</taxon>
        <taxon>Thermodesulfobacteriota</taxon>
        <taxon>Desulfovibrionia</taxon>
        <taxon>Desulfovibrionales</taxon>
        <taxon>Desulfovibrionaceae</taxon>
        <taxon>Halodesulfovibrio</taxon>
    </lineage>
</organism>
<dbReference type="STRING" id="1560234.SP90_14060"/>
<dbReference type="InterPro" id="IPR006121">
    <property type="entry name" value="HMA_dom"/>
</dbReference>
<dbReference type="InterPro" id="IPR017969">
    <property type="entry name" value="Heavy-metal-associated_CS"/>
</dbReference>
<evidence type="ECO:0000313" key="4">
    <source>
        <dbReference type="Proteomes" id="UP000091979"/>
    </source>
</evidence>
<dbReference type="Proteomes" id="UP000091979">
    <property type="component" value="Unassembled WGS sequence"/>
</dbReference>
<sequence>MPALTVSGMSCQHCVSAVTKALESIEGISDVSVDLLSGKVEWKEATPVPQDVIESAITGIGFEVKK</sequence>
<dbReference type="RefSeq" id="WP_066857598.1">
    <property type="nucleotide sequence ID" value="NZ_JXMS01000030.1"/>
</dbReference>
<evidence type="ECO:0000259" key="2">
    <source>
        <dbReference type="PROSITE" id="PS50846"/>
    </source>
</evidence>
<gene>
    <name evidence="3" type="ORF">SP90_14060</name>
</gene>
<dbReference type="GO" id="GO:0005507">
    <property type="term" value="F:copper ion binding"/>
    <property type="evidence" value="ECO:0007669"/>
    <property type="project" value="InterPro"/>
</dbReference>
<dbReference type="InterPro" id="IPR036163">
    <property type="entry name" value="HMA_dom_sf"/>
</dbReference>
<name>A0A1B7X9S3_9BACT</name>
<dbReference type="OrthoDB" id="9801832at2"/>
<dbReference type="Pfam" id="PF00403">
    <property type="entry name" value="HMA"/>
    <property type="match status" value="1"/>
</dbReference>
<dbReference type="CDD" id="cd00371">
    <property type="entry name" value="HMA"/>
    <property type="match status" value="1"/>
</dbReference>
<dbReference type="GO" id="GO:0006825">
    <property type="term" value="P:copper ion transport"/>
    <property type="evidence" value="ECO:0007669"/>
    <property type="project" value="InterPro"/>
</dbReference>
<comment type="caution">
    <text evidence="3">The sequence shown here is derived from an EMBL/GenBank/DDBJ whole genome shotgun (WGS) entry which is preliminary data.</text>
</comment>
<dbReference type="InterPro" id="IPR000428">
    <property type="entry name" value="Cu-bd"/>
</dbReference>
<reference evidence="3 4" key="1">
    <citation type="submission" date="2015-01" db="EMBL/GenBank/DDBJ databases">
        <title>Desulfovibrio sp. JC271 draft genome sequence.</title>
        <authorList>
            <person name="Shivani Y."/>
            <person name="Subhash Y."/>
            <person name="Sasikala C."/>
            <person name="Ramana C.V."/>
        </authorList>
    </citation>
    <scope>NUCLEOTIDE SEQUENCE [LARGE SCALE GENOMIC DNA]</scope>
    <source>
        <strain evidence="3 4">JC271</strain>
    </source>
</reference>
<accession>A0A1B7X9S3</accession>
<keyword evidence="1" id="KW-0479">Metal-binding</keyword>
<dbReference type="SUPFAM" id="SSF55008">
    <property type="entry name" value="HMA, heavy metal-associated domain"/>
    <property type="match status" value="1"/>
</dbReference>
<feature type="domain" description="HMA" evidence="2">
    <location>
        <begin position="1"/>
        <end position="65"/>
    </location>
</feature>
<keyword evidence="4" id="KW-1185">Reference proteome</keyword>
<evidence type="ECO:0000256" key="1">
    <source>
        <dbReference type="ARBA" id="ARBA00022723"/>
    </source>
</evidence>
<dbReference type="PROSITE" id="PS01047">
    <property type="entry name" value="HMA_1"/>
    <property type="match status" value="1"/>
</dbReference>
<protein>
    <submittedName>
        <fullName evidence="3">Mercury transporter</fullName>
    </submittedName>
</protein>
<evidence type="ECO:0000313" key="3">
    <source>
        <dbReference type="EMBL" id="OBQ46139.1"/>
    </source>
</evidence>
<dbReference type="EMBL" id="JXMS01000030">
    <property type="protein sequence ID" value="OBQ46139.1"/>
    <property type="molecule type" value="Genomic_DNA"/>
</dbReference>
<dbReference type="Gene3D" id="3.30.70.100">
    <property type="match status" value="1"/>
</dbReference>
<dbReference type="PRINTS" id="PR00944">
    <property type="entry name" value="CUEXPORT"/>
</dbReference>